<evidence type="ECO:0008006" key="9">
    <source>
        <dbReference type="Google" id="ProtNLM"/>
    </source>
</evidence>
<keyword evidence="2" id="KW-0812">Transmembrane</keyword>
<gene>
    <name evidence="4" type="ORF">HID58_044466</name>
    <name evidence="5" type="ORF">HID58_044468</name>
    <name evidence="6" type="ORF">HID58_044469</name>
    <name evidence="7" type="ORF">HID58_044474</name>
    <name evidence="3" type="ORF">HID58_093048</name>
</gene>
<feature type="transmembrane region" description="Helical" evidence="2">
    <location>
        <begin position="194"/>
        <end position="215"/>
    </location>
</feature>
<dbReference type="Proteomes" id="UP000824890">
    <property type="component" value="Unassembled WGS sequence"/>
</dbReference>
<keyword evidence="8" id="KW-1185">Reference proteome</keyword>
<dbReference type="EMBL" id="JAGKQM010000011">
    <property type="protein sequence ID" value="KAH0904966.1"/>
    <property type="molecule type" value="Genomic_DNA"/>
</dbReference>
<dbReference type="EMBL" id="JAGKQM010000011">
    <property type="protein sequence ID" value="KAH0904963.1"/>
    <property type="molecule type" value="Genomic_DNA"/>
</dbReference>
<protein>
    <recommendedName>
        <fullName evidence="9">LSM domain-containing protein</fullName>
    </recommendedName>
</protein>
<evidence type="ECO:0000313" key="7">
    <source>
        <dbReference type="EMBL" id="KAH0904971.1"/>
    </source>
</evidence>
<feature type="transmembrane region" description="Helical" evidence="2">
    <location>
        <begin position="227"/>
        <end position="258"/>
    </location>
</feature>
<evidence type="ECO:0000313" key="3">
    <source>
        <dbReference type="EMBL" id="KAH0853610.1"/>
    </source>
</evidence>
<dbReference type="EMBL" id="JAGKQM010000011">
    <property type="protein sequence ID" value="KAH0904965.1"/>
    <property type="molecule type" value="Genomic_DNA"/>
</dbReference>
<evidence type="ECO:0000313" key="6">
    <source>
        <dbReference type="EMBL" id="KAH0904966.1"/>
    </source>
</evidence>
<dbReference type="Gene3D" id="1.20.1740.10">
    <property type="entry name" value="Amino acid/polyamine transporter I"/>
    <property type="match status" value="1"/>
</dbReference>
<dbReference type="PANTHER" id="PTHR43243:SF15">
    <property type="entry name" value="CATIONIC AMINO ACID TRANSPORTER 4, VACUOLAR"/>
    <property type="match status" value="1"/>
</dbReference>
<comment type="caution">
    <text evidence="5">The sequence shown here is derived from an EMBL/GenBank/DDBJ whole genome shotgun (WGS) entry which is preliminary data.</text>
</comment>
<keyword evidence="2" id="KW-0472">Membrane</keyword>
<dbReference type="Gene3D" id="2.30.30.100">
    <property type="match status" value="1"/>
</dbReference>
<proteinExistence type="inferred from homology"/>
<reference evidence="5 8" key="1">
    <citation type="submission" date="2021-05" db="EMBL/GenBank/DDBJ databases">
        <title>Genome Assembly of Synthetic Allotetraploid Brassica napus Reveals Homoeologous Exchanges between Subgenomes.</title>
        <authorList>
            <person name="Davis J.T."/>
        </authorList>
    </citation>
    <scope>NUCLEOTIDE SEQUENCE [LARGE SCALE GENOMIC DNA]</scope>
    <source>
        <strain evidence="8">cv. Da-Ae</strain>
        <tissue evidence="5">Seedling</tissue>
    </source>
</reference>
<evidence type="ECO:0000256" key="1">
    <source>
        <dbReference type="ARBA" id="ARBA00008572"/>
    </source>
</evidence>
<evidence type="ECO:0000313" key="4">
    <source>
        <dbReference type="EMBL" id="KAH0904963.1"/>
    </source>
</evidence>
<comment type="similarity">
    <text evidence="1">Belongs to the amino acid-polyamine-organocation (APC) superfamily. Cationic amino acid transporter (CAT) (TC 2.A.3.3) family.</text>
</comment>
<keyword evidence="2" id="KW-1133">Transmembrane helix</keyword>
<accession>A0ABQ8BJI0</accession>
<evidence type="ECO:0000313" key="8">
    <source>
        <dbReference type="Proteomes" id="UP000824890"/>
    </source>
</evidence>
<dbReference type="EMBL" id="JAGKQM010000011">
    <property type="protein sequence ID" value="KAH0904971.1"/>
    <property type="molecule type" value="Genomic_DNA"/>
</dbReference>
<dbReference type="EMBL" id="JAGKQM010000727">
    <property type="protein sequence ID" value="KAH0853610.1"/>
    <property type="molecule type" value="Genomic_DNA"/>
</dbReference>
<evidence type="ECO:0000313" key="5">
    <source>
        <dbReference type="EMBL" id="KAH0904965.1"/>
    </source>
</evidence>
<name>A0ABQ8BJI0_BRANA</name>
<organism evidence="5 8">
    <name type="scientific">Brassica napus</name>
    <name type="common">Rape</name>
    <dbReference type="NCBI Taxonomy" id="3708"/>
    <lineage>
        <taxon>Eukaryota</taxon>
        <taxon>Viridiplantae</taxon>
        <taxon>Streptophyta</taxon>
        <taxon>Embryophyta</taxon>
        <taxon>Tracheophyta</taxon>
        <taxon>Spermatophyta</taxon>
        <taxon>Magnoliopsida</taxon>
        <taxon>eudicotyledons</taxon>
        <taxon>Gunneridae</taxon>
        <taxon>Pentapetalae</taxon>
        <taxon>rosids</taxon>
        <taxon>malvids</taxon>
        <taxon>Brassicales</taxon>
        <taxon>Brassicaceae</taxon>
        <taxon>Brassiceae</taxon>
        <taxon>Brassica</taxon>
    </lineage>
</organism>
<sequence length="268" mass="29334">MVGWVIALHGGAGAIPINLPDERRIPRETALRHCLDLGVPPSNPANIHLTSPNSSYASLSLSQSDRFVLVKLNIEFSFTFSCTCILACLDGYMNIAMDQTEEYVNGQLKNKYGDALALRDEYFAVDDDEEEAAAADGERELLFFRHPSADMLLTEAELDKNLIQKVRFCLSFDLHVQYDDHHHQLAKKLTAVDLVAIGVGTTIGAGVYILVGTVARQHTGPALAVSFFIAGVAAALSACCYAELVLIVHLLAVLIIMLTSSWRRVCTR</sequence>
<evidence type="ECO:0000256" key="2">
    <source>
        <dbReference type="SAM" id="Phobius"/>
    </source>
</evidence>
<dbReference type="PANTHER" id="PTHR43243">
    <property type="entry name" value="INNER MEMBRANE TRANSPORTER YGJI-RELATED"/>
    <property type="match status" value="1"/>
</dbReference>